<dbReference type="InterPro" id="IPR050723">
    <property type="entry name" value="CFA/CMAS"/>
</dbReference>
<dbReference type="Proteomes" id="UP000326877">
    <property type="component" value="Unassembled WGS sequence"/>
</dbReference>
<sequence>MTLKMPVDISPPITTIPTNYSPIFFSSDMNYSCAHWSGDPTETLETAQKTKVQLLIQKAQISSNHHILDPIRRPEEDRRERDPRAWPGGSIATGPEGNGGYYDRIISIGMFEHVGAECLDEYFRVISSLLHPSHGVMVIDGITRTNKMHQSRSSVPTLIDRYNFPGGCLPLYTPCWTLFTRDRRRS</sequence>
<dbReference type="InterPro" id="IPR029063">
    <property type="entry name" value="SAM-dependent_MTases_sf"/>
</dbReference>
<protein>
    <recommendedName>
        <fullName evidence="3">S-adenosyl-L-methionine-dependent methyltransferase</fullName>
    </recommendedName>
</protein>
<dbReference type="PANTHER" id="PTHR43667">
    <property type="entry name" value="CYCLOPROPANE-FATTY-ACYL-PHOSPHOLIPID SYNTHASE"/>
    <property type="match status" value="1"/>
</dbReference>
<evidence type="ECO:0000256" key="1">
    <source>
        <dbReference type="SAM" id="MobiDB-lite"/>
    </source>
</evidence>
<dbReference type="AlphaFoldDB" id="A0A5N7CMJ5"/>
<dbReference type="OrthoDB" id="8300214at2759"/>
<gene>
    <name evidence="2" type="ORF">BDV23DRAFT_146549</name>
</gene>
<dbReference type="Pfam" id="PF02353">
    <property type="entry name" value="CMAS"/>
    <property type="match status" value="2"/>
</dbReference>
<evidence type="ECO:0008006" key="3">
    <source>
        <dbReference type="Google" id="ProtNLM"/>
    </source>
</evidence>
<proteinExistence type="predicted"/>
<evidence type="ECO:0000313" key="2">
    <source>
        <dbReference type="EMBL" id="KAE8394888.1"/>
    </source>
</evidence>
<organism evidence="2">
    <name type="scientific">Petromyces alliaceus</name>
    <name type="common">Aspergillus alliaceus</name>
    <dbReference type="NCBI Taxonomy" id="209559"/>
    <lineage>
        <taxon>Eukaryota</taxon>
        <taxon>Fungi</taxon>
        <taxon>Dikarya</taxon>
        <taxon>Ascomycota</taxon>
        <taxon>Pezizomycotina</taxon>
        <taxon>Eurotiomycetes</taxon>
        <taxon>Eurotiomycetidae</taxon>
        <taxon>Eurotiales</taxon>
        <taxon>Aspergillaceae</taxon>
        <taxon>Aspergillus</taxon>
        <taxon>Aspergillus subgen. Circumdati</taxon>
    </lineage>
</organism>
<reference evidence="2" key="1">
    <citation type="submission" date="2019-04" db="EMBL/GenBank/DDBJ databases">
        <title>Friends and foes A comparative genomics studyof 23 Aspergillus species from section Flavi.</title>
        <authorList>
            <consortium name="DOE Joint Genome Institute"/>
            <person name="Kjaerbolling I."/>
            <person name="Vesth T."/>
            <person name="Frisvad J.C."/>
            <person name="Nybo J.L."/>
            <person name="Theobald S."/>
            <person name="Kildgaard S."/>
            <person name="Isbrandt T."/>
            <person name="Kuo A."/>
            <person name="Sato A."/>
            <person name="Lyhne E.K."/>
            <person name="Kogle M.E."/>
            <person name="Wiebenga A."/>
            <person name="Kun R.S."/>
            <person name="Lubbers R.J."/>
            <person name="Makela M.R."/>
            <person name="Barry K."/>
            <person name="Chovatia M."/>
            <person name="Clum A."/>
            <person name="Daum C."/>
            <person name="Haridas S."/>
            <person name="He G."/>
            <person name="LaButti K."/>
            <person name="Lipzen A."/>
            <person name="Mondo S."/>
            <person name="Riley R."/>
            <person name="Salamov A."/>
            <person name="Simmons B.A."/>
            <person name="Magnuson J.K."/>
            <person name="Henrissat B."/>
            <person name="Mortensen U.H."/>
            <person name="Larsen T.O."/>
            <person name="Devries R.P."/>
            <person name="Grigoriev I.V."/>
            <person name="Machida M."/>
            <person name="Baker S.E."/>
            <person name="Andersen M.R."/>
        </authorList>
    </citation>
    <scope>NUCLEOTIDE SEQUENCE [LARGE SCALE GENOMIC DNA]</scope>
    <source>
        <strain evidence="2">IBT 14317</strain>
    </source>
</reference>
<feature type="region of interest" description="Disordered" evidence="1">
    <location>
        <begin position="66"/>
        <end position="92"/>
    </location>
</feature>
<dbReference type="Gene3D" id="3.40.50.150">
    <property type="entry name" value="Vaccinia Virus protein VP39"/>
    <property type="match status" value="2"/>
</dbReference>
<name>A0A5N7CMJ5_PETAA</name>
<feature type="compositionally biased region" description="Basic and acidic residues" evidence="1">
    <location>
        <begin position="66"/>
        <end position="84"/>
    </location>
</feature>
<dbReference type="EMBL" id="ML735221">
    <property type="protein sequence ID" value="KAE8394888.1"/>
    <property type="molecule type" value="Genomic_DNA"/>
</dbReference>
<accession>A0A5N7CMJ5</accession>
<dbReference type="PANTHER" id="PTHR43667:SF2">
    <property type="entry name" value="FATTY ACID C-METHYL TRANSFERASE"/>
    <property type="match status" value="1"/>
</dbReference>
<dbReference type="SUPFAM" id="SSF53335">
    <property type="entry name" value="S-adenosyl-L-methionine-dependent methyltransferases"/>
    <property type="match status" value="2"/>
</dbReference>